<evidence type="ECO:0000256" key="7">
    <source>
        <dbReference type="ARBA" id="ARBA00025077"/>
    </source>
</evidence>
<dbReference type="InterPro" id="IPR002777">
    <property type="entry name" value="PFD_beta-like"/>
</dbReference>
<dbReference type="InterPro" id="IPR012713">
    <property type="entry name" value="PfdB"/>
</dbReference>
<protein>
    <recommendedName>
        <fullName evidence="4 9">Prefoldin subunit beta</fullName>
    </recommendedName>
    <alternativeName>
        <fullName evidence="8 9">GimC subunit beta</fullName>
    </alternativeName>
</protein>
<keyword evidence="6 9" id="KW-0143">Chaperone</keyword>
<dbReference type="EMBL" id="JAGVSJ010000002">
    <property type="protein sequence ID" value="MBX8631228.1"/>
    <property type="molecule type" value="Genomic_DNA"/>
</dbReference>
<dbReference type="EMBL" id="JAHEAC010000103">
    <property type="protein sequence ID" value="MBX8644792.1"/>
    <property type="molecule type" value="Genomic_DNA"/>
</dbReference>
<dbReference type="GO" id="GO:0005737">
    <property type="term" value="C:cytoplasm"/>
    <property type="evidence" value="ECO:0007669"/>
    <property type="project" value="UniProtKB-SubCell"/>
</dbReference>
<dbReference type="GO" id="GO:0051082">
    <property type="term" value="F:unfolded protein binding"/>
    <property type="evidence" value="ECO:0007669"/>
    <property type="project" value="UniProtKB-UniRule"/>
</dbReference>
<dbReference type="GO" id="GO:0006457">
    <property type="term" value="P:protein folding"/>
    <property type="evidence" value="ECO:0007669"/>
    <property type="project" value="UniProtKB-UniRule"/>
</dbReference>
<evidence type="ECO:0000256" key="4">
    <source>
        <dbReference type="ARBA" id="ARBA00016304"/>
    </source>
</evidence>
<comment type="subunit">
    <text evidence="3 9">Heterohexamer of two alpha and four beta subunits.</text>
</comment>
<evidence type="ECO:0000256" key="3">
    <source>
        <dbReference type="ARBA" id="ARBA00011716"/>
    </source>
</evidence>
<comment type="function">
    <text evidence="7 9">Molecular chaperone capable of stabilizing a range of proteins. Seems to fulfill an ATP-independent, HSP70-like function in archaeal de novo protein folding.</text>
</comment>
<comment type="similarity">
    <text evidence="2 9">Belongs to the prefoldin subunit beta family.</text>
</comment>
<dbReference type="CDD" id="cd23162">
    <property type="entry name" value="Prefoldin_beta_GimC"/>
    <property type="match status" value="1"/>
</dbReference>
<dbReference type="NCBIfam" id="TIGR02338">
    <property type="entry name" value="gimC_beta"/>
    <property type="match status" value="1"/>
</dbReference>
<evidence type="ECO:0000256" key="10">
    <source>
        <dbReference type="SAM" id="Coils"/>
    </source>
</evidence>
<dbReference type="Pfam" id="PF01920">
    <property type="entry name" value="Prefoldin_2"/>
    <property type="match status" value="1"/>
</dbReference>
<evidence type="ECO:0000256" key="8">
    <source>
        <dbReference type="ARBA" id="ARBA00033461"/>
    </source>
</evidence>
<sequence length="120" mass="14275">MNDISPKLQNQINQYQQLQQQIQVIASQRYQLEAQLKELTRAIEELNRLEPDAPIYKNVGSLMLRVKDRESVVKELTEQKETLDIRVKTVERQEKHLRERYQSIQDELSRELGQKKDEAN</sequence>
<dbReference type="Proteomes" id="UP000716004">
    <property type="component" value="Unassembled WGS sequence"/>
</dbReference>
<accession>A0A8J8CA90</accession>
<feature type="coiled-coil region" evidence="10">
    <location>
        <begin position="8"/>
        <end position="49"/>
    </location>
</feature>
<proteinExistence type="inferred from homology"/>
<keyword evidence="10" id="KW-0175">Coiled coil</keyword>
<name>A0A8J8CA90_9ARCH</name>
<keyword evidence="5 9" id="KW-0963">Cytoplasm</keyword>
<evidence type="ECO:0000256" key="9">
    <source>
        <dbReference type="HAMAP-Rule" id="MF_00307"/>
    </source>
</evidence>
<dbReference type="SUPFAM" id="SSF46579">
    <property type="entry name" value="Prefoldin"/>
    <property type="match status" value="1"/>
</dbReference>
<dbReference type="GO" id="GO:0016272">
    <property type="term" value="C:prefoldin complex"/>
    <property type="evidence" value="ECO:0007669"/>
    <property type="project" value="UniProtKB-UniRule"/>
</dbReference>
<dbReference type="Proteomes" id="UP000750197">
    <property type="component" value="Unassembled WGS sequence"/>
</dbReference>
<organism evidence="12 14">
    <name type="scientific">Candidatus Sysuiplasma superficiale</name>
    <dbReference type="NCBI Taxonomy" id="2823368"/>
    <lineage>
        <taxon>Archaea</taxon>
        <taxon>Methanobacteriati</taxon>
        <taxon>Thermoplasmatota</taxon>
        <taxon>Thermoplasmata</taxon>
        <taxon>Candidatus Sysuiplasmatales</taxon>
        <taxon>Candidatus Sysuiplasmataceae</taxon>
        <taxon>Candidatus Sysuiplasma</taxon>
    </lineage>
</organism>
<reference evidence="12" key="1">
    <citation type="submission" date="2021-04" db="EMBL/GenBank/DDBJ databases">
        <title>Genomic insights into ecological role and evolution of a novel Thermoplasmata order Candidatus Sysuiplasmatales.</title>
        <authorList>
            <person name="Yuan Y."/>
        </authorList>
    </citation>
    <scope>NUCLEOTIDE SEQUENCE</scope>
    <source>
        <strain evidence="13">TUT19-bin139</strain>
        <strain evidence="12">YP2-bin.285</strain>
    </source>
</reference>
<comment type="subcellular location">
    <subcellularLocation>
        <location evidence="1 9">Cytoplasm</location>
    </subcellularLocation>
</comment>
<evidence type="ECO:0000256" key="5">
    <source>
        <dbReference type="ARBA" id="ARBA00022490"/>
    </source>
</evidence>
<evidence type="ECO:0000256" key="6">
    <source>
        <dbReference type="ARBA" id="ARBA00023186"/>
    </source>
</evidence>
<evidence type="ECO:0000256" key="2">
    <source>
        <dbReference type="ARBA" id="ARBA00008045"/>
    </source>
</evidence>
<evidence type="ECO:0000313" key="13">
    <source>
        <dbReference type="EMBL" id="MBX8644792.1"/>
    </source>
</evidence>
<dbReference type="InterPro" id="IPR009053">
    <property type="entry name" value="Prefoldin"/>
</dbReference>
<evidence type="ECO:0000313" key="14">
    <source>
        <dbReference type="Proteomes" id="UP000716004"/>
    </source>
</evidence>
<dbReference type="HAMAP" id="MF_00307">
    <property type="entry name" value="PfdB"/>
    <property type="match status" value="1"/>
</dbReference>
<dbReference type="AlphaFoldDB" id="A0A8J8CA90"/>
<evidence type="ECO:0000256" key="11">
    <source>
        <dbReference type="SAM" id="MobiDB-lite"/>
    </source>
</evidence>
<gene>
    <name evidence="9" type="primary">pfdB</name>
    <name evidence="12" type="ORF">J9259_01705</name>
    <name evidence="13" type="ORF">KIY12_08760</name>
</gene>
<feature type="region of interest" description="Disordered" evidence="11">
    <location>
        <begin position="99"/>
        <end position="120"/>
    </location>
</feature>
<comment type="caution">
    <text evidence="12">The sequence shown here is derived from an EMBL/GenBank/DDBJ whole genome shotgun (WGS) entry which is preliminary data.</text>
</comment>
<evidence type="ECO:0000313" key="12">
    <source>
        <dbReference type="EMBL" id="MBX8631228.1"/>
    </source>
</evidence>
<evidence type="ECO:0000256" key="1">
    <source>
        <dbReference type="ARBA" id="ARBA00004496"/>
    </source>
</evidence>
<dbReference type="Gene3D" id="1.10.287.370">
    <property type="match status" value="1"/>
</dbReference>